<feature type="repeat" description="ANK" evidence="3">
    <location>
        <begin position="643"/>
        <end position="677"/>
    </location>
</feature>
<name>A0AAV7ZGY5_9EUKA</name>
<dbReference type="AlphaFoldDB" id="A0AAV7ZGY5"/>
<dbReference type="InterPro" id="IPR036770">
    <property type="entry name" value="Ankyrin_rpt-contain_sf"/>
</dbReference>
<keyword evidence="2 3" id="KW-0040">ANK repeat</keyword>
<evidence type="ECO:0000256" key="1">
    <source>
        <dbReference type="ARBA" id="ARBA00022737"/>
    </source>
</evidence>
<evidence type="ECO:0000313" key="6">
    <source>
        <dbReference type="Proteomes" id="UP001146793"/>
    </source>
</evidence>
<dbReference type="PANTHER" id="PTHR24123">
    <property type="entry name" value="ANKYRIN REPEAT-CONTAINING"/>
    <property type="match status" value="1"/>
</dbReference>
<evidence type="ECO:0000256" key="3">
    <source>
        <dbReference type="PROSITE-ProRule" id="PRU00023"/>
    </source>
</evidence>
<dbReference type="Pfam" id="PF00023">
    <property type="entry name" value="Ank"/>
    <property type="match status" value="1"/>
</dbReference>
<reference evidence="5" key="1">
    <citation type="submission" date="2022-08" db="EMBL/GenBank/DDBJ databases">
        <title>Novel sulphate-reducing endosymbionts in the free-living metamonad Anaeramoeba.</title>
        <authorList>
            <person name="Jerlstrom-Hultqvist J."/>
            <person name="Cepicka I."/>
            <person name="Gallot-Lavallee L."/>
            <person name="Salas-Leiva D."/>
            <person name="Curtis B.A."/>
            <person name="Zahonova K."/>
            <person name="Pipaliya S."/>
            <person name="Dacks J."/>
            <person name="Roger A.J."/>
        </authorList>
    </citation>
    <scope>NUCLEOTIDE SEQUENCE</scope>
    <source>
        <strain evidence="5">Busselton2</strain>
    </source>
</reference>
<evidence type="ECO:0000256" key="4">
    <source>
        <dbReference type="SAM" id="MobiDB-lite"/>
    </source>
</evidence>
<evidence type="ECO:0000256" key="2">
    <source>
        <dbReference type="ARBA" id="ARBA00023043"/>
    </source>
</evidence>
<comment type="caution">
    <text evidence="5">The sequence shown here is derived from an EMBL/GenBank/DDBJ whole genome shotgun (WGS) entry which is preliminary data.</text>
</comment>
<gene>
    <name evidence="5" type="ORF">M0812_16209</name>
</gene>
<proteinExistence type="predicted"/>
<dbReference type="EMBL" id="JANTQA010000032">
    <property type="protein sequence ID" value="KAJ3440156.1"/>
    <property type="molecule type" value="Genomic_DNA"/>
</dbReference>
<dbReference type="SUPFAM" id="SSF48403">
    <property type="entry name" value="Ankyrin repeat"/>
    <property type="match status" value="2"/>
</dbReference>
<dbReference type="Proteomes" id="UP001146793">
    <property type="component" value="Unassembled WGS sequence"/>
</dbReference>
<dbReference type="SMART" id="SM00248">
    <property type="entry name" value="ANK"/>
    <property type="match status" value="5"/>
</dbReference>
<dbReference type="PROSITE" id="PS50088">
    <property type="entry name" value="ANK_REPEAT"/>
    <property type="match status" value="1"/>
</dbReference>
<organism evidence="5 6">
    <name type="scientific">Anaeramoeba flamelloides</name>
    <dbReference type="NCBI Taxonomy" id="1746091"/>
    <lineage>
        <taxon>Eukaryota</taxon>
        <taxon>Metamonada</taxon>
        <taxon>Anaeramoebidae</taxon>
        <taxon>Anaeramoeba</taxon>
    </lineage>
</organism>
<dbReference type="InterPro" id="IPR051165">
    <property type="entry name" value="Multifunctional_ANK_Repeat"/>
</dbReference>
<accession>A0AAV7ZGY5</accession>
<protein>
    <submittedName>
        <fullName evidence="5">Ankyrin repeat-containing protein</fullName>
    </submittedName>
</protein>
<feature type="region of interest" description="Disordered" evidence="4">
    <location>
        <begin position="163"/>
        <end position="182"/>
    </location>
</feature>
<sequence>MSGFYILLERHQENLRKFMSRFPNNVNSENINQKYHPLQPQAIHYLLESRDPQLKDLEYLISLGSDLNCYGGSEHLQPLGVLLGKHSSLRKDLVCCLFDHCPTKTILDDKYFDLHLEFKKFKERGKFQKLVEFLKMILIYWFEKEQEKEKEKEKVIEIGKEKEKNEKKKEKQKEKEKEKEIEIEKENEKNEKTNKKDSEIENEEKKTNRKLNTIIFILNCLHNKENITKLKELIENKEIILQYQDKKTNLNLLHALILSDKCDNLESKLEISKEIANQMKKSKTLYQQINWVNYCGLQLLALQPTKPKFTAELTRHLIKNGSNANIGDNYSTTPFYLHLQQEPVSGELIKIYLQNECKPVTRKDNPNFTIVKKPKKTLFQLFCSRECNDIEIYKLFLKSGADVKMGLKNDYQYSILNLICERKNPTLEIVKLLHESGAPIIELNTMLKKNTYYTTLTKLLYNSKCKEKYQILKYLINAGANISSRDGFFGHSILHYLCRLCNFPKFDKSLFFVLNKCKKHNLNLNSEDMHFLTPLHLLMKNYKNITLPFLKSLINDFDGDLNIKDRSGMPPVAMYIIENKYFNPKICNFCFENIGNQQYLHQTRDNNCNIVHSISESEYPSVEKLKYLFEFHNVDLNVLSKPKKHSPLHLICKNYKCTVEIIKFFIENGANINQLSNDNKTPLLYLLQASMYLFAKNERSHSPLPTIFF</sequence>
<evidence type="ECO:0000313" key="5">
    <source>
        <dbReference type="EMBL" id="KAJ3440156.1"/>
    </source>
</evidence>
<dbReference type="Gene3D" id="1.25.40.20">
    <property type="entry name" value="Ankyrin repeat-containing domain"/>
    <property type="match status" value="2"/>
</dbReference>
<dbReference type="InterPro" id="IPR002110">
    <property type="entry name" value="Ankyrin_rpt"/>
</dbReference>
<keyword evidence="1" id="KW-0677">Repeat</keyword>